<name>A0AAW3WHZ7_CLOBE</name>
<feature type="domain" description="FAD dependent oxidoreductase" evidence="1">
    <location>
        <begin position="24"/>
        <end position="118"/>
    </location>
</feature>
<dbReference type="GO" id="GO:0005737">
    <property type="term" value="C:cytoplasm"/>
    <property type="evidence" value="ECO:0007669"/>
    <property type="project" value="TreeGrafter"/>
</dbReference>
<dbReference type="Proteomes" id="UP001194098">
    <property type="component" value="Unassembled WGS sequence"/>
</dbReference>
<dbReference type="PANTHER" id="PTHR13847:SF274">
    <property type="entry name" value="RIESKE 2FE-2S IRON-SULFUR PROTEIN YHFW-RELATED"/>
    <property type="match status" value="1"/>
</dbReference>
<protein>
    <submittedName>
        <fullName evidence="2">FAD-binding oxidoreductase</fullName>
    </submittedName>
</protein>
<dbReference type="PANTHER" id="PTHR13847">
    <property type="entry name" value="SARCOSINE DEHYDROGENASE-RELATED"/>
    <property type="match status" value="1"/>
</dbReference>
<feature type="non-terminal residue" evidence="2">
    <location>
        <position position="119"/>
    </location>
</feature>
<dbReference type="SUPFAM" id="SSF51905">
    <property type="entry name" value="FAD/NAD(P)-binding domain"/>
    <property type="match status" value="1"/>
</dbReference>
<dbReference type="InterPro" id="IPR036188">
    <property type="entry name" value="FAD/NAD-bd_sf"/>
</dbReference>
<proteinExistence type="predicted"/>
<evidence type="ECO:0000313" key="3">
    <source>
        <dbReference type="Proteomes" id="UP001194098"/>
    </source>
</evidence>
<sequence>MESIWSSEVKFKEREKLDQNLECDIVIIGAGITGLLTAYMLNKSGRNVVVIDAKSIASGNTKNTTAKITSQHKLIYDTLFKEFGEEGASQYFKANQLAIEKYKEIIDEENIDCDFERKD</sequence>
<comment type="caution">
    <text evidence="2">The sequence shown here is derived from an EMBL/GenBank/DDBJ whole genome shotgun (WGS) entry which is preliminary data.</text>
</comment>
<evidence type="ECO:0000259" key="1">
    <source>
        <dbReference type="Pfam" id="PF01266"/>
    </source>
</evidence>
<dbReference type="Gene3D" id="3.50.50.60">
    <property type="entry name" value="FAD/NAD(P)-binding domain"/>
    <property type="match status" value="1"/>
</dbReference>
<dbReference type="AlphaFoldDB" id="A0AAW3WHZ7"/>
<dbReference type="EMBL" id="JABAGV010000281">
    <property type="protein sequence ID" value="MBC2478199.1"/>
    <property type="molecule type" value="Genomic_DNA"/>
</dbReference>
<dbReference type="InterPro" id="IPR006076">
    <property type="entry name" value="FAD-dep_OxRdtase"/>
</dbReference>
<accession>A0AAW3WHZ7</accession>
<gene>
    <name evidence="2" type="ORF">HGI39_26720</name>
</gene>
<evidence type="ECO:0000313" key="2">
    <source>
        <dbReference type="EMBL" id="MBC2478199.1"/>
    </source>
</evidence>
<reference evidence="2" key="2">
    <citation type="journal article" date="2022" name="Nat. Biotechnol.">
        <title>Carbon-negative production of acetone and isopropanol by gas fermentation at industrial pilot scale.</title>
        <authorList>
            <person name="Liew F.E."/>
            <person name="Nogle R."/>
            <person name="Abdalla T."/>
            <person name="Rasor B.J."/>
            <person name="Canter C."/>
            <person name="Jensen R.O."/>
            <person name="Wang L."/>
            <person name="Strutz J."/>
            <person name="Chirania P."/>
            <person name="De Tissera S."/>
            <person name="Mueller A.P."/>
            <person name="Ruan Z."/>
            <person name="Gao A."/>
            <person name="Tran L."/>
            <person name="Engle N.L."/>
            <person name="Bromley J.C."/>
            <person name="Daniell J."/>
            <person name="Conrado R."/>
            <person name="Tschaplinski T.J."/>
            <person name="Giannone R.J."/>
            <person name="Hettich R.L."/>
            <person name="Karim A.S."/>
            <person name="Simpson S.D."/>
            <person name="Brown S.D."/>
            <person name="Leang C."/>
            <person name="Jewett M.C."/>
            <person name="Kopke M."/>
        </authorList>
    </citation>
    <scope>NUCLEOTIDE SEQUENCE</scope>
    <source>
        <strain evidence="2">DJ015</strain>
    </source>
</reference>
<dbReference type="RefSeq" id="WP_185687196.1">
    <property type="nucleotide sequence ID" value="NZ_JABAGV010000281.1"/>
</dbReference>
<reference evidence="2" key="1">
    <citation type="submission" date="2020-04" db="EMBL/GenBank/DDBJ databases">
        <authorList>
            <person name="Brown S."/>
        </authorList>
    </citation>
    <scope>NUCLEOTIDE SEQUENCE</scope>
    <source>
        <strain evidence="2">DJ015</strain>
    </source>
</reference>
<organism evidence="2 3">
    <name type="scientific">Clostridium beijerinckii</name>
    <name type="common">Clostridium MP</name>
    <dbReference type="NCBI Taxonomy" id="1520"/>
    <lineage>
        <taxon>Bacteria</taxon>
        <taxon>Bacillati</taxon>
        <taxon>Bacillota</taxon>
        <taxon>Clostridia</taxon>
        <taxon>Eubacteriales</taxon>
        <taxon>Clostridiaceae</taxon>
        <taxon>Clostridium</taxon>
    </lineage>
</organism>
<dbReference type="Pfam" id="PF01266">
    <property type="entry name" value="DAO"/>
    <property type="match status" value="1"/>
</dbReference>